<feature type="transmembrane region" description="Helical" evidence="1">
    <location>
        <begin position="97"/>
        <end position="115"/>
    </location>
</feature>
<protein>
    <recommendedName>
        <fullName evidence="4">Transmembrane protein</fullName>
    </recommendedName>
</protein>
<evidence type="ECO:0000313" key="2">
    <source>
        <dbReference type="EMBL" id="AMP12192.1"/>
    </source>
</evidence>
<keyword evidence="3" id="KW-1185">Reference proteome</keyword>
<proteinExistence type="predicted"/>
<accession>A0A127PWY3</accession>
<dbReference type="Proteomes" id="UP000071778">
    <property type="component" value="Chromosome"/>
</dbReference>
<evidence type="ECO:0000313" key="3">
    <source>
        <dbReference type="Proteomes" id="UP000071778"/>
    </source>
</evidence>
<sequence length="125" mass="13258">MHRHPQQDGHLSTAERKQKLLQEGAEFRAAMVSSRDVVRTSLHSRSLLANLFGRITGAASSVFGKPGNIKTANLPALLPLLLSSASWIARRGTRKPLLVGGAALAAIGAAVYLSSRSSKATKDSE</sequence>
<keyword evidence="1" id="KW-1133">Transmembrane helix</keyword>
<keyword evidence="1" id="KW-0812">Transmembrane</keyword>
<evidence type="ECO:0008006" key="4">
    <source>
        <dbReference type="Google" id="ProtNLM"/>
    </source>
</evidence>
<dbReference type="OrthoDB" id="8778434at2"/>
<dbReference type="EMBL" id="CP013235">
    <property type="protein sequence ID" value="AMP12192.1"/>
    <property type="molecule type" value="Genomic_DNA"/>
</dbReference>
<evidence type="ECO:0000256" key="1">
    <source>
        <dbReference type="SAM" id="Phobius"/>
    </source>
</evidence>
<dbReference type="PATRIC" id="fig|279058.17.peg.4888"/>
<reference evidence="2 3" key="1">
    <citation type="submission" date="2015-11" db="EMBL/GenBank/DDBJ databases">
        <title>Exploring the genomic traits of fungus-feeding bacterial genus Collimonas.</title>
        <authorList>
            <person name="Song C."/>
            <person name="Schmidt R."/>
            <person name="de Jager V."/>
            <person name="Krzyzanowska D."/>
            <person name="Jongedijk E."/>
            <person name="Cankar K."/>
            <person name="Beekwilder J."/>
            <person name="van Veen A."/>
            <person name="de Boer W."/>
            <person name="van Veen J.A."/>
            <person name="Garbeva P."/>
        </authorList>
    </citation>
    <scope>NUCLEOTIDE SEQUENCE [LARGE SCALE GENOMIC DNA]</scope>
    <source>
        <strain evidence="2 3">Ter282</strain>
    </source>
</reference>
<dbReference type="RefSeq" id="WP_061535007.1">
    <property type="nucleotide sequence ID" value="NZ_CP013233.1"/>
</dbReference>
<organism evidence="2 3">
    <name type="scientific">Collimonas arenae</name>
    <dbReference type="NCBI Taxonomy" id="279058"/>
    <lineage>
        <taxon>Bacteria</taxon>
        <taxon>Pseudomonadati</taxon>
        <taxon>Pseudomonadota</taxon>
        <taxon>Betaproteobacteria</taxon>
        <taxon>Burkholderiales</taxon>
        <taxon>Oxalobacteraceae</taxon>
        <taxon>Collimonas</taxon>
    </lineage>
</organism>
<dbReference type="AlphaFoldDB" id="A0A127PWY3"/>
<name>A0A127PWY3_9BURK</name>
<gene>
    <name evidence="2" type="ORF">CAter282_4534</name>
</gene>
<keyword evidence="1" id="KW-0472">Membrane</keyword>